<reference evidence="1" key="1">
    <citation type="submission" date="2018-05" db="EMBL/GenBank/DDBJ databases">
        <authorList>
            <person name="Lanie J.A."/>
            <person name="Ng W.-L."/>
            <person name="Kazmierczak K.M."/>
            <person name="Andrzejewski T.M."/>
            <person name="Davidsen T.M."/>
            <person name="Wayne K.J."/>
            <person name="Tettelin H."/>
            <person name="Glass J.I."/>
            <person name="Rusch D."/>
            <person name="Podicherti R."/>
            <person name="Tsui H.-C.T."/>
            <person name="Winkler M.E."/>
        </authorList>
    </citation>
    <scope>NUCLEOTIDE SEQUENCE</scope>
</reference>
<dbReference type="EMBL" id="UINC01035997">
    <property type="protein sequence ID" value="SVB29291.1"/>
    <property type="molecule type" value="Genomic_DNA"/>
</dbReference>
<feature type="non-terminal residue" evidence="1">
    <location>
        <position position="35"/>
    </location>
</feature>
<sequence length="35" mass="3667">MANRPGRVGVAEPAALYAAHRAHPFVHAEVAGVED</sequence>
<accession>A0A382CUS8</accession>
<evidence type="ECO:0000313" key="1">
    <source>
        <dbReference type="EMBL" id="SVB29291.1"/>
    </source>
</evidence>
<organism evidence="1">
    <name type="scientific">marine metagenome</name>
    <dbReference type="NCBI Taxonomy" id="408172"/>
    <lineage>
        <taxon>unclassified sequences</taxon>
        <taxon>metagenomes</taxon>
        <taxon>ecological metagenomes</taxon>
    </lineage>
</organism>
<protein>
    <submittedName>
        <fullName evidence="1">Uncharacterized protein</fullName>
    </submittedName>
</protein>
<name>A0A382CUS8_9ZZZZ</name>
<dbReference type="AlphaFoldDB" id="A0A382CUS8"/>
<proteinExistence type="predicted"/>
<gene>
    <name evidence="1" type="ORF">METZ01_LOCUS182145</name>
</gene>